<gene>
    <name evidence="2" type="ORF">CTheo_8421</name>
</gene>
<evidence type="ECO:0000313" key="2">
    <source>
        <dbReference type="EMBL" id="KAB5588138.1"/>
    </source>
</evidence>
<organism evidence="2 3">
    <name type="scientific">Ceratobasidium theobromae</name>
    <dbReference type="NCBI Taxonomy" id="1582974"/>
    <lineage>
        <taxon>Eukaryota</taxon>
        <taxon>Fungi</taxon>
        <taxon>Dikarya</taxon>
        <taxon>Basidiomycota</taxon>
        <taxon>Agaricomycotina</taxon>
        <taxon>Agaricomycetes</taxon>
        <taxon>Cantharellales</taxon>
        <taxon>Ceratobasidiaceae</taxon>
        <taxon>Ceratobasidium</taxon>
    </lineage>
</organism>
<dbReference type="AlphaFoldDB" id="A0A5N5Q9M8"/>
<proteinExistence type="predicted"/>
<evidence type="ECO:0000313" key="3">
    <source>
        <dbReference type="Proteomes" id="UP000383932"/>
    </source>
</evidence>
<protein>
    <recommendedName>
        <fullName evidence="4">Transmembrane protein</fullName>
    </recommendedName>
</protein>
<keyword evidence="3" id="KW-1185">Reference proteome</keyword>
<keyword evidence="1" id="KW-1133">Transmembrane helix</keyword>
<reference evidence="2 3" key="1">
    <citation type="journal article" date="2019" name="Fungal Biol. Biotechnol.">
        <title>Draft genome sequence of fastidious pathogen Ceratobasidium theobromae, which causes vascular-streak dieback in Theobroma cacao.</title>
        <authorList>
            <person name="Ali S.S."/>
            <person name="Asman A."/>
            <person name="Shao J."/>
            <person name="Firmansyah A.P."/>
            <person name="Susilo A.W."/>
            <person name="Rosmana A."/>
            <person name="McMahon P."/>
            <person name="Junaid M."/>
            <person name="Guest D."/>
            <person name="Kheng T.Y."/>
            <person name="Meinhardt L.W."/>
            <person name="Bailey B.A."/>
        </authorList>
    </citation>
    <scope>NUCLEOTIDE SEQUENCE [LARGE SCALE GENOMIC DNA]</scope>
    <source>
        <strain evidence="2 3">CT2</strain>
    </source>
</reference>
<evidence type="ECO:0008006" key="4">
    <source>
        <dbReference type="Google" id="ProtNLM"/>
    </source>
</evidence>
<comment type="caution">
    <text evidence="2">The sequence shown here is derived from an EMBL/GenBank/DDBJ whole genome shotgun (WGS) entry which is preliminary data.</text>
</comment>
<dbReference type="EMBL" id="SSOP01000555">
    <property type="protein sequence ID" value="KAB5588138.1"/>
    <property type="molecule type" value="Genomic_DNA"/>
</dbReference>
<dbReference type="Proteomes" id="UP000383932">
    <property type="component" value="Unassembled WGS sequence"/>
</dbReference>
<feature type="transmembrane region" description="Helical" evidence="1">
    <location>
        <begin position="103"/>
        <end position="125"/>
    </location>
</feature>
<evidence type="ECO:0000256" key="1">
    <source>
        <dbReference type="SAM" id="Phobius"/>
    </source>
</evidence>
<accession>A0A5N5Q9M8</accession>
<keyword evidence="1" id="KW-0812">Transmembrane</keyword>
<dbReference type="OrthoDB" id="3352408at2759"/>
<sequence>MNLRTDTESTFFVNELVSGDIVAFQVGRSSLLGGLPCNLGKGPNSCQLSYLQSAQPRNRRVALEQRDLPARKSDVPRPSIAFMFATRNPLSCRRALLTRTGRGTGLVISTAATVFGSVFTLMQPVEEKRARSRPL</sequence>
<name>A0A5N5Q9M8_9AGAM</name>
<keyword evidence="1" id="KW-0472">Membrane</keyword>